<evidence type="ECO:0000313" key="5">
    <source>
        <dbReference type="EMBL" id="MBE5920387.1"/>
    </source>
</evidence>
<evidence type="ECO:0000256" key="2">
    <source>
        <dbReference type="ARBA" id="ARBA00022679"/>
    </source>
</evidence>
<dbReference type="CDD" id="cd03801">
    <property type="entry name" value="GT4_PimA-like"/>
    <property type="match status" value="1"/>
</dbReference>
<evidence type="ECO:0000259" key="3">
    <source>
        <dbReference type="Pfam" id="PF00534"/>
    </source>
</evidence>
<dbReference type="PANTHER" id="PTHR22916:SF51">
    <property type="entry name" value="GLYCOSYLTRANSFERASE EPSH-RELATED"/>
    <property type="match status" value="1"/>
</dbReference>
<organism evidence="5 6">
    <name type="scientific">Pseudobutyrivibrio ruminis</name>
    <dbReference type="NCBI Taxonomy" id="46206"/>
    <lineage>
        <taxon>Bacteria</taxon>
        <taxon>Bacillati</taxon>
        <taxon>Bacillota</taxon>
        <taxon>Clostridia</taxon>
        <taxon>Lachnospirales</taxon>
        <taxon>Lachnospiraceae</taxon>
        <taxon>Pseudobutyrivibrio</taxon>
    </lineage>
</organism>
<dbReference type="EMBL" id="SVER01000031">
    <property type="protein sequence ID" value="MBE5920387.1"/>
    <property type="molecule type" value="Genomic_DNA"/>
</dbReference>
<reference evidence="5" key="1">
    <citation type="submission" date="2019-04" db="EMBL/GenBank/DDBJ databases">
        <title>Evolution of Biomass-Degrading Anaerobic Consortia Revealed by Metagenomics.</title>
        <authorList>
            <person name="Peng X."/>
        </authorList>
    </citation>
    <scope>NUCLEOTIDE SEQUENCE</scope>
    <source>
        <strain evidence="5">SIG311</strain>
    </source>
</reference>
<dbReference type="Pfam" id="PF00535">
    <property type="entry name" value="Glycos_transf_2"/>
    <property type="match status" value="1"/>
</dbReference>
<evidence type="ECO:0000256" key="1">
    <source>
        <dbReference type="ARBA" id="ARBA00022676"/>
    </source>
</evidence>
<dbReference type="InterPro" id="IPR029044">
    <property type="entry name" value="Nucleotide-diphossugar_trans"/>
</dbReference>
<dbReference type="Pfam" id="PF00534">
    <property type="entry name" value="Glycos_transf_1"/>
    <property type="match status" value="1"/>
</dbReference>
<dbReference type="PANTHER" id="PTHR22916">
    <property type="entry name" value="GLYCOSYLTRANSFERASE"/>
    <property type="match status" value="1"/>
</dbReference>
<dbReference type="Proteomes" id="UP000766246">
    <property type="component" value="Unassembled WGS sequence"/>
</dbReference>
<dbReference type="CDD" id="cd00761">
    <property type="entry name" value="Glyco_tranf_GTA_type"/>
    <property type="match status" value="1"/>
</dbReference>
<keyword evidence="2" id="KW-0808">Transferase</keyword>
<name>A0A927YNP4_9FIRM</name>
<dbReference type="InterPro" id="IPR001173">
    <property type="entry name" value="Glyco_trans_2-like"/>
</dbReference>
<feature type="domain" description="Glycosyltransferase 2-like" evidence="4">
    <location>
        <begin position="394"/>
        <end position="563"/>
    </location>
</feature>
<dbReference type="Gene3D" id="3.90.550.10">
    <property type="entry name" value="Spore Coat Polysaccharide Biosynthesis Protein SpsA, Chain A"/>
    <property type="match status" value="1"/>
</dbReference>
<comment type="caution">
    <text evidence="5">The sequence shown here is derived from an EMBL/GenBank/DDBJ whole genome shotgun (WGS) entry which is preliminary data.</text>
</comment>
<protein>
    <submittedName>
        <fullName evidence="5">Glycosyltransferase</fullName>
    </submittedName>
</protein>
<gene>
    <name evidence="5" type="ORF">E7272_11175</name>
</gene>
<sequence>MKSVAVITPCILPVPAVKGGAVEELITHLIKSNESSESLAIDIYSIADDSYSNFSYKNTNIIQIFSSEIDFKIDKLIDAFNRRILSSAIRLLDNKILQAFRDRLSELDKEYDAVIVENQMSTALKIAELRNTGYGFPIYFHMHNDIDVYRSPQYLRKLVDNGVQFIAVSGYIKSQILKYAPNALVHILYNGIDFSSYKLVSPKAHENTRFLYAGRVIYEKGVLQLIDAFEQADTDATLDIIGFSDKPTRYEKQVLNKARKSHKQISCQGRLLTNQMAEKYEDYDVVVMPTIAEEPFGLVALETIAKGLPLITTNSGALPEVVQDMALIVDKNNEFVTKLAGAIEYFSKESNRLQWVGKNVGNLARKKVEFDIGMYYDKLVSFLETPDLKGILVSIIVPVYNIENYICRCIESIINQTHSNIEIILVDDGSTDKSSTFCQEYAAKDSRIKVIHQSNNGLSAARNTGIDNAGGEYIFFVDGDDCIESKTISDMLKAAFKTGADIVACGFSHVTEGFFDGTSPEIRFTSTQPGIWGGANSVVQMMTTNNICTVAWNKLYKRSLFEDVRYPVGKLHEDEYTTYKLLYKSRIVTYLPNTYYKYYQRSEGIMAVDICGRYRDYLDAIWERIDFFNSKDNLRLAAYSRITLLDYIKYVYRNTNDKQLKKHLSKEYKYLLDYGSPKVEGIKKRFAIWLWNYIKY</sequence>
<dbReference type="SUPFAM" id="SSF53448">
    <property type="entry name" value="Nucleotide-diphospho-sugar transferases"/>
    <property type="match status" value="1"/>
</dbReference>
<evidence type="ECO:0000259" key="4">
    <source>
        <dbReference type="Pfam" id="PF00535"/>
    </source>
</evidence>
<keyword evidence="1" id="KW-0328">Glycosyltransferase</keyword>
<dbReference type="AlphaFoldDB" id="A0A927YNP4"/>
<dbReference type="Gene3D" id="3.40.50.2000">
    <property type="entry name" value="Glycogen Phosphorylase B"/>
    <property type="match status" value="2"/>
</dbReference>
<dbReference type="GO" id="GO:0016757">
    <property type="term" value="F:glycosyltransferase activity"/>
    <property type="evidence" value="ECO:0007669"/>
    <property type="project" value="UniProtKB-KW"/>
</dbReference>
<accession>A0A927YNP4</accession>
<proteinExistence type="predicted"/>
<evidence type="ECO:0000313" key="6">
    <source>
        <dbReference type="Proteomes" id="UP000766246"/>
    </source>
</evidence>
<feature type="domain" description="Glycosyl transferase family 1" evidence="3">
    <location>
        <begin position="201"/>
        <end position="357"/>
    </location>
</feature>
<dbReference type="InterPro" id="IPR001296">
    <property type="entry name" value="Glyco_trans_1"/>
</dbReference>
<dbReference type="SUPFAM" id="SSF53756">
    <property type="entry name" value="UDP-Glycosyltransferase/glycogen phosphorylase"/>
    <property type="match status" value="1"/>
</dbReference>